<keyword evidence="3" id="KW-1185">Reference proteome</keyword>
<dbReference type="EMBL" id="CAJRAF010000002">
    <property type="protein sequence ID" value="CAG4999617.1"/>
    <property type="molecule type" value="Genomic_DNA"/>
</dbReference>
<dbReference type="AlphaFoldDB" id="A0A916JC95"/>
<sequence length="192" mass="21300">MLMKIAFIVLILICPVLVFAQNTEKNNSLAYTDMKPMDEDSLTVKRKILTTLIYRKGIKLSPEMIRTLYSENKNARRSYLSGQILKPLGPLLSASGVVLGYIAIKGKPASANIHYNNQDITAHYTIRSRPKLAAGLGMFIAGIVMLESGNELIVRSSRQYNSKIGSQKTTSFQPSFHFGITHSGNLGVYARF</sequence>
<comment type="caution">
    <text evidence="2">The sequence shown here is derived from an EMBL/GenBank/DDBJ whole genome shotgun (WGS) entry which is preliminary data.</text>
</comment>
<feature type="signal peptide" evidence="1">
    <location>
        <begin position="1"/>
        <end position="20"/>
    </location>
</feature>
<organism evidence="2 3">
    <name type="scientific">Dyadobacter helix</name>
    <dbReference type="NCBI Taxonomy" id="2822344"/>
    <lineage>
        <taxon>Bacteria</taxon>
        <taxon>Pseudomonadati</taxon>
        <taxon>Bacteroidota</taxon>
        <taxon>Cytophagia</taxon>
        <taxon>Cytophagales</taxon>
        <taxon>Spirosomataceae</taxon>
        <taxon>Dyadobacter</taxon>
    </lineage>
</organism>
<name>A0A916JC95_9BACT</name>
<gene>
    <name evidence="2" type="ORF">DYBT9275_02263</name>
</gene>
<evidence type="ECO:0008006" key="4">
    <source>
        <dbReference type="Google" id="ProtNLM"/>
    </source>
</evidence>
<evidence type="ECO:0000256" key="1">
    <source>
        <dbReference type="SAM" id="SignalP"/>
    </source>
</evidence>
<dbReference type="Proteomes" id="UP000680038">
    <property type="component" value="Unassembled WGS sequence"/>
</dbReference>
<evidence type="ECO:0000313" key="2">
    <source>
        <dbReference type="EMBL" id="CAG4999617.1"/>
    </source>
</evidence>
<keyword evidence="1" id="KW-0732">Signal</keyword>
<accession>A0A916JC95</accession>
<reference evidence="2" key="1">
    <citation type="submission" date="2021-04" db="EMBL/GenBank/DDBJ databases">
        <authorList>
            <person name="Rodrigo-Torres L."/>
            <person name="Arahal R. D."/>
            <person name="Lucena T."/>
        </authorList>
    </citation>
    <scope>NUCLEOTIDE SEQUENCE</scope>
    <source>
        <strain evidence="2">CECT 9275</strain>
    </source>
</reference>
<proteinExistence type="predicted"/>
<evidence type="ECO:0000313" key="3">
    <source>
        <dbReference type="Proteomes" id="UP000680038"/>
    </source>
</evidence>
<feature type="chain" id="PRO_5038100782" description="DUF5683 domain-containing protein" evidence="1">
    <location>
        <begin position="21"/>
        <end position="192"/>
    </location>
</feature>
<protein>
    <recommendedName>
        <fullName evidence="4">DUF5683 domain-containing protein</fullName>
    </recommendedName>
</protein>